<dbReference type="AlphaFoldDB" id="A0AAD5TFG2"/>
<protein>
    <recommendedName>
        <fullName evidence="7">EamA domain-containing protein</fullName>
    </recommendedName>
</protein>
<dbReference type="PANTHER" id="PTHR22911:SF6">
    <property type="entry name" value="SOLUTE CARRIER FAMILY 35 MEMBER G1"/>
    <property type="match status" value="1"/>
</dbReference>
<feature type="compositionally biased region" description="Acidic residues" evidence="5">
    <location>
        <begin position="73"/>
        <end position="87"/>
    </location>
</feature>
<feature type="region of interest" description="Disordered" evidence="5">
    <location>
        <begin position="66"/>
        <end position="107"/>
    </location>
</feature>
<reference evidence="8" key="1">
    <citation type="submission" date="2020-05" db="EMBL/GenBank/DDBJ databases">
        <title>Phylogenomic resolution of chytrid fungi.</title>
        <authorList>
            <person name="Stajich J.E."/>
            <person name="Amses K."/>
            <person name="Simmons R."/>
            <person name="Seto K."/>
            <person name="Myers J."/>
            <person name="Bonds A."/>
            <person name="Quandt C.A."/>
            <person name="Barry K."/>
            <person name="Liu P."/>
            <person name="Grigoriev I."/>
            <person name="Longcore J.E."/>
            <person name="James T.Y."/>
        </authorList>
    </citation>
    <scope>NUCLEOTIDE SEQUENCE</scope>
    <source>
        <strain evidence="8">JEL0379</strain>
    </source>
</reference>
<feature type="transmembrane region" description="Helical" evidence="6">
    <location>
        <begin position="456"/>
        <end position="474"/>
    </location>
</feature>
<dbReference type="InterPro" id="IPR037185">
    <property type="entry name" value="EmrE-like"/>
</dbReference>
<feature type="transmembrane region" description="Helical" evidence="6">
    <location>
        <begin position="231"/>
        <end position="248"/>
    </location>
</feature>
<evidence type="ECO:0000256" key="6">
    <source>
        <dbReference type="SAM" id="Phobius"/>
    </source>
</evidence>
<feature type="transmembrane region" description="Helical" evidence="6">
    <location>
        <begin position="255"/>
        <end position="275"/>
    </location>
</feature>
<dbReference type="SUPFAM" id="SSF103481">
    <property type="entry name" value="Multidrug resistance efflux transporter EmrE"/>
    <property type="match status" value="2"/>
</dbReference>
<feature type="domain" description="EamA" evidence="7">
    <location>
        <begin position="335"/>
        <end position="473"/>
    </location>
</feature>
<feature type="transmembrane region" description="Helical" evidence="6">
    <location>
        <begin position="401"/>
        <end position="419"/>
    </location>
</feature>
<comment type="caution">
    <text evidence="8">The sequence shown here is derived from an EMBL/GenBank/DDBJ whole genome shotgun (WGS) entry which is preliminary data.</text>
</comment>
<feature type="compositionally biased region" description="Basic and acidic residues" evidence="5">
    <location>
        <begin position="95"/>
        <end position="107"/>
    </location>
</feature>
<keyword evidence="9" id="KW-1185">Reference proteome</keyword>
<evidence type="ECO:0000259" key="7">
    <source>
        <dbReference type="Pfam" id="PF00892"/>
    </source>
</evidence>
<dbReference type="InterPro" id="IPR000620">
    <property type="entry name" value="EamA_dom"/>
</dbReference>
<keyword evidence="4 6" id="KW-0472">Membrane</keyword>
<organism evidence="8 9">
    <name type="scientific">Geranomyces variabilis</name>
    <dbReference type="NCBI Taxonomy" id="109894"/>
    <lineage>
        <taxon>Eukaryota</taxon>
        <taxon>Fungi</taxon>
        <taxon>Fungi incertae sedis</taxon>
        <taxon>Chytridiomycota</taxon>
        <taxon>Chytridiomycota incertae sedis</taxon>
        <taxon>Chytridiomycetes</taxon>
        <taxon>Spizellomycetales</taxon>
        <taxon>Powellomycetaceae</taxon>
        <taxon>Geranomyces</taxon>
    </lineage>
</organism>
<evidence type="ECO:0000256" key="2">
    <source>
        <dbReference type="ARBA" id="ARBA00022692"/>
    </source>
</evidence>
<dbReference type="Pfam" id="PF00892">
    <property type="entry name" value="EamA"/>
    <property type="match status" value="2"/>
</dbReference>
<accession>A0AAD5TFG2</accession>
<gene>
    <name evidence="8" type="ORF">HDU87_007632</name>
</gene>
<dbReference type="PANTHER" id="PTHR22911">
    <property type="entry name" value="ACYL-MALONYL CONDENSING ENZYME-RELATED"/>
    <property type="match status" value="1"/>
</dbReference>
<feature type="domain" description="EamA" evidence="7">
    <location>
        <begin position="134"/>
        <end position="271"/>
    </location>
</feature>
<feature type="transmembrane region" description="Helical" evidence="6">
    <location>
        <begin position="366"/>
        <end position="395"/>
    </location>
</feature>
<name>A0AAD5TFG2_9FUNG</name>
<evidence type="ECO:0000313" key="8">
    <source>
        <dbReference type="EMBL" id="KAJ3173363.1"/>
    </source>
</evidence>
<keyword evidence="3 6" id="KW-1133">Transmembrane helix</keyword>
<evidence type="ECO:0000256" key="4">
    <source>
        <dbReference type="ARBA" id="ARBA00023136"/>
    </source>
</evidence>
<dbReference type="Proteomes" id="UP001212152">
    <property type="component" value="Unassembled WGS sequence"/>
</dbReference>
<feature type="transmembrane region" description="Helical" evidence="6">
    <location>
        <begin position="208"/>
        <end position="225"/>
    </location>
</feature>
<comment type="subcellular location">
    <subcellularLocation>
        <location evidence="1">Membrane</location>
        <topology evidence="1">Multi-pass membrane protein</topology>
    </subcellularLocation>
</comment>
<evidence type="ECO:0000256" key="1">
    <source>
        <dbReference type="ARBA" id="ARBA00004141"/>
    </source>
</evidence>
<feature type="transmembrane region" description="Helical" evidence="6">
    <location>
        <begin position="136"/>
        <end position="156"/>
    </location>
</feature>
<evidence type="ECO:0000256" key="3">
    <source>
        <dbReference type="ARBA" id="ARBA00022989"/>
    </source>
</evidence>
<dbReference type="GO" id="GO:0016020">
    <property type="term" value="C:membrane"/>
    <property type="evidence" value="ECO:0007669"/>
    <property type="project" value="UniProtKB-SubCell"/>
</dbReference>
<evidence type="ECO:0000313" key="9">
    <source>
        <dbReference type="Proteomes" id="UP001212152"/>
    </source>
</evidence>
<keyword evidence="2 6" id="KW-0812">Transmembrane</keyword>
<feature type="transmembrane region" description="Helical" evidence="6">
    <location>
        <begin position="333"/>
        <end position="354"/>
    </location>
</feature>
<proteinExistence type="predicted"/>
<evidence type="ECO:0000256" key="5">
    <source>
        <dbReference type="SAM" id="MobiDB-lite"/>
    </source>
</evidence>
<feature type="transmembrane region" description="Helical" evidence="6">
    <location>
        <begin position="168"/>
        <end position="187"/>
    </location>
</feature>
<feature type="transmembrane region" description="Helical" evidence="6">
    <location>
        <begin position="431"/>
        <end position="450"/>
    </location>
</feature>
<sequence>MESLADIVVISQLDLLDVAGTPRNASAAQLNAAGRPSVSAIYRAPGPALPRSTSVQEALKLESGLVGSKPTVEEEEDEEFDVADEAENANLTAQTRERGSSDTVGEKPEVEEVHILKSGSLLPEVKPSFFRANLGLLWMLLAACLFTVMSISVKSMTVASERLPTLEIVFFRSILCWVMGIACMLYWDVPDVVLGPKGVRHLLATRSVIGFMGLACGWTALSMLTLADSTVLGFLSPVFTAILARVILKEPYQLLDAITGTLSMIGVLIIARPPFLFGSTMLATDSTPDDLLASGVGSGFGAEGVSSETQFTDPSATADATAVAATIDSSSNQLLGCLIALVGATFGALVYIVVRKLCGRALPLHIVSVFSLVSIPLSVLAALIAPGDIGAAWFVPQDPLTYMYLLLVSCSALGGQLCVTKSLEIESAGKASSMNYVQVIFAFMAEWIIWGTPPSMSSIIGGSIVGSSILIITLHKLRSVKK</sequence>
<dbReference type="EMBL" id="JADGJQ010000071">
    <property type="protein sequence ID" value="KAJ3173363.1"/>
    <property type="molecule type" value="Genomic_DNA"/>
</dbReference>